<reference evidence="2 3" key="1">
    <citation type="submission" date="2016-10" db="EMBL/GenBank/DDBJ databases">
        <title>Lutibacter sp. LPB0138, isolated from marine gastropod.</title>
        <authorList>
            <person name="Kim E."/>
            <person name="Yi H."/>
        </authorList>
    </citation>
    <scope>NUCLEOTIDE SEQUENCE [LARGE SCALE GENOMIC DNA]</scope>
    <source>
        <strain evidence="2 3">LPB0138</strain>
    </source>
</reference>
<evidence type="ECO:0000313" key="2">
    <source>
        <dbReference type="EMBL" id="AOW19297.1"/>
    </source>
</evidence>
<dbReference type="AlphaFoldDB" id="A0A1D8P428"/>
<organism evidence="2 3">
    <name type="scientific">Urechidicola croceus</name>
    <dbReference type="NCBI Taxonomy" id="1850246"/>
    <lineage>
        <taxon>Bacteria</taxon>
        <taxon>Pseudomonadati</taxon>
        <taxon>Bacteroidota</taxon>
        <taxon>Flavobacteriia</taxon>
        <taxon>Flavobacteriales</taxon>
        <taxon>Flavobacteriaceae</taxon>
        <taxon>Urechidicola</taxon>
    </lineage>
</organism>
<protein>
    <submittedName>
        <fullName evidence="2">Uncharacterized protein</fullName>
    </submittedName>
</protein>
<keyword evidence="1" id="KW-0812">Transmembrane</keyword>
<keyword evidence="3" id="KW-1185">Reference proteome</keyword>
<name>A0A1D8P428_9FLAO</name>
<dbReference type="RefSeq" id="WP_070235427.1">
    <property type="nucleotide sequence ID" value="NZ_CP017478.1"/>
</dbReference>
<keyword evidence="1" id="KW-1133">Transmembrane helix</keyword>
<dbReference type="EMBL" id="CP017478">
    <property type="protein sequence ID" value="AOW19297.1"/>
    <property type="molecule type" value="Genomic_DNA"/>
</dbReference>
<proteinExistence type="predicted"/>
<evidence type="ECO:0000313" key="3">
    <source>
        <dbReference type="Proteomes" id="UP000176050"/>
    </source>
</evidence>
<sequence>MSKLKKIAPNLHKLKNLSSGFKVPKGYFENTEDSIWNSIFLDKINTNSPFSTPSNYFESIETKVYSKIDLKNKNSFPIPKDYFETIEDKVFQKIKKETKIEKFQNTLLRKIIPIGIAASLLIYISLQLFKTKEQDFFANLEISEIENWIDNGNLEIDTYEIATIYEDIDFEDLELENQYSEDDLINYLDDINIESLILIN</sequence>
<evidence type="ECO:0000256" key="1">
    <source>
        <dbReference type="SAM" id="Phobius"/>
    </source>
</evidence>
<feature type="transmembrane region" description="Helical" evidence="1">
    <location>
        <begin position="111"/>
        <end position="129"/>
    </location>
</feature>
<dbReference type="Proteomes" id="UP000176050">
    <property type="component" value="Chromosome"/>
</dbReference>
<dbReference type="KEGG" id="lul:LPB138_00740"/>
<dbReference type="OrthoDB" id="981524at2"/>
<gene>
    <name evidence="2" type="ORF">LPB138_00740</name>
</gene>
<accession>A0A1D8P428</accession>
<keyword evidence="1" id="KW-0472">Membrane</keyword>
<dbReference type="STRING" id="1850246.LPB138_00740"/>